<evidence type="ECO:0000313" key="3">
    <source>
        <dbReference type="Proteomes" id="UP000026915"/>
    </source>
</evidence>
<name>A0A061FI33_THECC</name>
<reference evidence="2 3" key="1">
    <citation type="journal article" date="2013" name="Genome Biol.">
        <title>The genome sequence of the most widely cultivated cacao type and its use to identify candidate genes regulating pod color.</title>
        <authorList>
            <person name="Motamayor J.C."/>
            <person name="Mockaitis K."/>
            <person name="Schmutz J."/>
            <person name="Haiminen N."/>
            <person name="Iii D.L."/>
            <person name="Cornejo O."/>
            <person name="Findley S.D."/>
            <person name="Zheng P."/>
            <person name="Utro F."/>
            <person name="Royaert S."/>
            <person name="Saski C."/>
            <person name="Jenkins J."/>
            <person name="Podicheti R."/>
            <person name="Zhao M."/>
            <person name="Scheffler B.E."/>
            <person name="Stack J.C."/>
            <person name="Feltus F.A."/>
            <person name="Mustiga G.M."/>
            <person name="Amores F."/>
            <person name="Phillips W."/>
            <person name="Marelli J.P."/>
            <person name="May G.D."/>
            <person name="Shapiro H."/>
            <person name="Ma J."/>
            <person name="Bustamante C.D."/>
            <person name="Schnell R.J."/>
            <person name="Main D."/>
            <person name="Gilbert D."/>
            <person name="Parida L."/>
            <person name="Kuhn D.N."/>
        </authorList>
    </citation>
    <scope>NUCLEOTIDE SEQUENCE [LARGE SCALE GENOMIC DNA]</scope>
    <source>
        <strain evidence="3">cv. Matina 1-6</strain>
    </source>
</reference>
<dbReference type="Pfam" id="PF00560">
    <property type="entry name" value="LRR_1"/>
    <property type="match status" value="2"/>
</dbReference>
<evidence type="ECO:0000313" key="2">
    <source>
        <dbReference type="EMBL" id="EOY17010.1"/>
    </source>
</evidence>
<dbReference type="PANTHER" id="PTHR47988">
    <property type="entry name" value="SOMATIC EMBRYOGENESIS RECEPTOR KINASE 1"/>
    <property type="match status" value="1"/>
</dbReference>
<dbReference type="Gene3D" id="3.80.10.10">
    <property type="entry name" value="Ribonuclease Inhibitor"/>
    <property type="match status" value="1"/>
</dbReference>
<gene>
    <name evidence="2" type="ORF">TCM_036159</name>
</gene>
<protein>
    <recommendedName>
        <fullName evidence="4">Non-specific serine/threonine protein kinase</fullName>
    </recommendedName>
</protein>
<dbReference type="InterPro" id="IPR032675">
    <property type="entry name" value="LRR_dom_sf"/>
</dbReference>
<dbReference type="InterPro" id="IPR001611">
    <property type="entry name" value="Leu-rich_rpt"/>
</dbReference>
<keyword evidence="1" id="KW-0732">Signal</keyword>
<dbReference type="Proteomes" id="UP000026915">
    <property type="component" value="Chromosome 8"/>
</dbReference>
<evidence type="ECO:0008006" key="4">
    <source>
        <dbReference type="Google" id="ProtNLM"/>
    </source>
</evidence>
<dbReference type="AlphaFoldDB" id="A0A061FI33"/>
<proteinExistence type="predicted"/>
<dbReference type="Gramene" id="EOY17010">
    <property type="protein sequence ID" value="EOY17010"/>
    <property type="gene ID" value="TCM_036159"/>
</dbReference>
<dbReference type="SUPFAM" id="SSF52058">
    <property type="entry name" value="L domain-like"/>
    <property type="match status" value="1"/>
</dbReference>
<accession>A0A061FI33</accession>
<dbReference type="InParanoid" id="A0A061FI33"/>
<dbReference type="HOGENOM" id="CLU_2610878_0_0_1"/>
<dbReference type="EMBL" id="CM001886">
    <property type="protein sequence ID" value="EOY17010.1"/>
    <property type="molecule type" value="Genomic_DNA"/>
</dbReference>
<sequence length="79" mass="8892">MRIPWIYHLVPSNTGKLQCMSLDSNLELLFLWGNYLSGNIPNCFSNASKLKKLYLNQNSFSGLIPNTLGNVSFLEVLSL</sequence>
<evidence type="ECO:0000256" key="1">
    <source>
        <dbReference type="ARBA" id="ARBA00022729"/>
    </source>
</evidence>
<dbReference type="OMA" id="MRIPWIY"/>
<keyword evidence="3" id="KW-1185">Reference proteome</keyword>
<organism evidence="2 3">
    <name type="scientific">Theobroma cacao</name>
    <name type="common">Cacao</name>
    <name type="synonym">Cocoa</name>
    <dbReference type="NCBI Taxonomy" id="3641"/>
    <lineage>
        <taxon>Eukaryota</taxon>
        <taxon>Viridiplantae</taxon>
        <taxon>Streptophyta</taxon>
        <taxon>Embryophyta</taxon>
        <taxon>Tracheophyta</taxon>
        <taxon>Spermatophyta</taxon>
        <taxon>Magnoliopsida</taxon>
        <taxon>eudicotyledons</taxon>
        <taxon>Gunneridae</taxon>
        <taxon>Pentapetalae</taxon>
        <taxon>rosids</taxon>
        <taxon>malvids</taxon>
        <taxon>Malvales</taxon>
        <taxon>Malvaceae</taxon>
        <taxon>Byttnerioideae</taxon>
        <taxon>Theobroma</taxon>
    </lineage>
</organism>